<dbReference type="CDD" id="cd02966">
    <property type="entry name" value="TlpA_like_family"/>
    <property type="match status" value="1"/>
</dbReference>
<dbReference type="OrthoDB" id="1095575at2"/>
<evidence type="ECO:0000256" key="3">
    <source>
        <dbReference type="ARBA" id="ARBA00023157"/>
    </source>
</evidence>
<organism evidence="6 7">
    <name type="scientific">Pedobacter metabolipauper</name>
    <dbReference type="NCBI Taxonomy" id="425513"/>
    <lineage>
        <taxon>Bacteria</taxon>
        <taxon>Pseudomonadati</taxon>
        <taxon>Bacteroidota</taxon>
        <taxon>Sphingobacteriia</taxon>
        <taxon>Sphingobacteriales</taxon>
        <taxon>Sphingobacteriaceae</taxon>
        <taxon>Pedobacter</taxon>
    </lineage>
</organism>
<dbReference type="PANTHER" id="PTHR42852">
    <property type="entry name" value="THIOL:DISULFIDE INTERCHANGE PROTEIN DSBE"/>
    <property type="match status" value="1"/>
</dbReference>
<dbReference type="PROSITE" id="PS51352">
    <property type="entry name" value="THIOREDOXIN_2"/>
    <property type="match status" value="1"/>
</dbReference>
<evidence type="ECO:0000256" key="4">
    <source>
        <dbReference type="ARBA" id="ARBA00023284"/>
    </source>
</evidence>
<dbReference type="Pfam" id="PF13905">
    <property type="entry name" value="Thioredoxin_8"/>
    <property type="match status" value="1"/>
</dbReference>
<evidence type="ECO:0000313" key="7">
    <source>
        <dbReference type="Proteomes" id="UP000295620"/>
    </source>
</evidence>
<dbReference type="PANTHER" id="PTHR42852:SF6">
    <property type="entry name" value="THIOL:DISULFIDE INTERCHANGE PROTEIN DSBE"/>
    <property type="match status" value="1"/>
</dbReference>
<reference evidence="6 7" key="1">
    <citation type="submission" date="2019-03" db="EMBL/GenBank/DDBJ databases">
        <title>Genomic Encyclopedia of Archaeal and Bacterial Type Strains, Phase II (KMG-II): from individual species to whole genera.</title>
        <authorList>
            <person name="Goeker M."/>
        </authorList>
    </citation>
    <scope>NUCLEOTIDE SEQUENCE [LARGE SCALE GENOMIC DNA]</scope>
    <source>
        <strain evidence="6 7">DSM 19035</strain>
    </source>
</reference>
<sequence>MKKIIILLSIVFVGLVAKAQVKQSVIKTSFKKIEVFFTDPATGEDLDYFGKDGVISFPLTQPYQVTLGYDKKYKSILMVPGDTLIVAENHFEGKGAKVNEEVQLYQNMFYGADRFARSRETNLFMAKSIDSCKLLLRKRFEKESQVLEQFIQKNKPETLFITWAKNELLYDYGRHLMRYVWINNLKPISDTYYEFIPEFPVNNNHAVVSAGYINFMDEYFNYTLGKVAAEKKDYIAYCSSLQPGVYRDLLLCRYADALLQAELGIVLSTNLNQFKELVENEAFSQPIIARYNKQLKDRKSYELSKDSKLRSTADSTLQQFVAPYAGKVVYIDVWGTWCGPCVAAMPASNKLRSAMEKENADNVVFLYLCVQSDEQSWKSMIAKLKIGGEHLLLNDDQYSNLKQAYKITGVPHYLIVDQKGNVVLNDAMGPEDAAVKVKLTTLARQSSN</sequence>
<dbReference type="GO" id="GO:0030313">
    <property type="term" value="C:cell envelope"/>
    <property type="evidence" value="ECO:0007669"/>
    <property type="project" value="UniProtKB-SubCell"/>
</dbReference>
<dbReference type="InterPro" id="IPR050553">
    <property type="entry name" value="Thioredoxin_ResA/DsbE_sf"/>
</dbReference>
<accession>A0A4R6SQ91</accession>
<dbReference type="InterPro" id="IPR036249">
    <property type="entry name" value="Thioredoxin-like_sf"/>
</dbReference>
<keyword evidence="6" id="KW-0413">Isomerase</keyword>
<proteinExistence type="predicted"/>
<dbReference type="RefSeq" id="WP_133577749.1">
    <property type="nucleotide sequence ID" value="NZ_SNYC01000007.1"/>
</dbReference>
<evidence type="ECO:0000313" key="6">
    <source>
        <dbReference type="EMBL" id="TDQ06921.1"/>
    </source>
</evidence>
<dbReference type="GO" id="GO:0016853">
    <property type="term" value="F:isomerase activity"/>
    <property type="evidence" value="ECO:0007669"/>
    <property type="project" value="UniProtKB-KW"/>
</dbReference>
<dbReference type="EMBL" id="SNYC01000007">
    <property type="protein sequence ID" value="TDQ06921.1"/>
    <property type="molecule type" value="Genomic_DNA"/>
</dbReference>
<keyword evidence="3" id="KW-1015">Disulfide bond</keyword>
<dbReference type="SUPFAM" id="SSF52833">
    <property type="entry name" value="Thioredoxin-like"/>
    <property type="match status" value="1"/>
</dbReference>
<keyword evidence="4" id="KW-0676">Redox-active center</keyword>
<dbReference type="AlphaFoldDB" id="A0A4R6SQ91"/>
<gene>
    <name evidence="6" type="ORF">ATK78_3934</name>
</gene>
<comment type="caution">
    <text evidence="6">The sequence shown here is derived from an EMBL/GenBank/DDBJ whole genome shotgun (WGS) entry which is preliminary data.</text>
</comment>
<feature type="domain" description="Thioredoxin" evidence="5">
    <location>
        <begin position="289"/>
        <end position="447"/>
    </location>
</feature>
<dbReference type="InterPro" id="IPR012336">
    <property type="entry name" value="Thioredoxin-like_fold"/>
</dbReference>
<dbReference type="Proteomes" id="UP000295620">
    <property type="component" value="Unassembled WGS sequence"/>
</dbReference>
<keyword evidence="2" id="KW-0201">Cytochrome c-type biogenesis</keyword>
<keyword evidence="7" id="KW-1185">Reference proteome</keyword>
<comment type="subcellular location">
    <subcellularLocation>
        <location evidence="1">Cell envelope</location>
    </subcellularLocation>
</comment>
<evidence type="ECO:0000256" key="2">
    <source>
        <dbReference type="ARBA" id="ARBA00022748"/>
    </source>
</evidence>
<dbReference type="InterPro" id="IPR013766">
    <property type="entry name" value="Thioredoxin_domain"/>
</dbReference>
<dbReference type="GO" id="GO:0017004">
    <property type="term" value="P:cytochrome complex assembly"/>
    <property type="evidence" value="ECO:0007669"/>
    <property type="project" value="UniProtKB-KW"/>
</dbReference>
<protein>
    <submittedName>
        <fullName evidence="6">Thiol-disulfide isomerase/thioredoxin</fullName>
    </submittedName>
</protein>
<evidence type="ECO:0000256" key="1">
    <source>
        <dbReference type="ARBA" id="ARBA00004196"/>
    </source>
</evidence>
<evidence type="ECO:0000259" key="5">
    <source>
        <dbReference type="PROSITE" id="PS51352"/>
    </source>
</evidence>
<dbReference type="Gene3D" id="3.40.30.10">
    <property type="entry name" value="Glutaredoxin"/>
    <property type="match status" value="1"/>
</dbReference>
<name>A0A4R6SQ91_9SPHI</name>